<keyword evidence="4" id="KW-1185">Reference proteome</keyword>
<comment type="caution">
    <text evidence="3">The sequence shown here is derived from an EMBL/GenBank/DDBJ whole genome shotgun (WGS) entry which is preliminary data.</text>
</comment>
<feature type="domain" description="Glucose/Sorbosone dehydrogenase" evidence="2">
    <location>
        <begin position="50"/>
        <end position="380"/>
    </location>
</feature>
<proteinExistence type="predicted"/>
<feature type="compositionally biased region" description="Polar residues" evidence="1">
    <location>
        <begin position="7"/>
        <end position="21"/>
    </location>
</feature>
<dbReference type="EMBL" id="BAABCV010000008">
    <property type="protein sequence ID" value="GAA4099448.1"/>
    <property type="molecule type" value="Genomic_DNA"/>
</dbReference>
<organism evidence="3 4">
    <name type="scientific">Mucilaginibacter panaciglaebae</name>
    <dbReference type="NCBI Taxonomy" id="502331"/>
    <lineage>
        <taxon>Bacteria</taxon>
        <taxon>Pseudomonadati</taxon>
        <taxon>Bacteroidota</taxon>
        <taxon>Sphingobacteriia</taxon>
        <taxon>Sphingobacteriales</taxon>
        <taxon>Sphingobacteriaceae</taxon>
        <taxon>Mucilaginibacter</taxon>
    </lineage>
</organism>
<evidence type="ECO:0000313" key="4">
    <source>
        <dbReference type="Proteomes" id="UP001500841"/>
    </source>
</evidence>
<accession>A0ABP7WXJ5</accession>
<dbReference type="PANTHER" id="PTHR19328:SF75">
    <property type="entry name" value="ALDOSE SUGAR DEHYDROGENASE YLII"/>
    <property type="match status" value="1"/>
</dbReference>
<dbReference type="SUPFAM" id="SSF50952">
    <property type="entry name" value="Soluble quinoprotein glucose dehydrogenase"/>
    <property type="match status" value="1"/>
</dbReference>
<dbReference type="Proteomes" id="UP001500841">
    <property type="component" value="Unassembled WGS sequence"/>
</dbReference>
<dbReference type="InterPro" id="IPR011041">
    <property type="entry name" value="Quinoprot_gluc/sorb_DH_b-prop"/>
</dbReference>
<sequence length="385" mass="42120">MAMGQALDTTNHVETRPSNGGYQPAFVGQARIHGVKTSMPIEATVINSNLKSPWGIHVLPDGRLLISGKQGSMQILKMDGTLDKQITGFPEVLAEGQGGLLDVNIDPDFTHNRMVYWDYAEPGDNGSTLAIAKGKLSADETQLENVVVIYRATPSYKGGLQYGSRILFDKKGDMFVSTGERGAEDIRVKAQDLSATIGKVIHITKDGKPVPNGPFAKTTGAKPEIFAYGFRNPEGMAWNPVTGELWEDEFGPRGGDEINIVRAGNNYGWPYVTYGIEYSGKKVYDGIQQKEGVTQPVYYWDPSISPSGITFYTGNLIPEWKNNLLVGGLGGSQVARLVIKNDHVVGEERMLKRYNERWRALTTGQDGAIYAITDGGKLYRIAPAK</sequence>
<feature type="region of interest" description="Disordered" evidence="1">
    <location>
        <begin position="1"/>
        <end position="24"/>
    </location>
</feature>
<protein>
    <submittedName>
        <fullName evidence="3">PQQ-dependent sugar dehydrogenase</fullName>
    </submittedName>
</protein>
<dbReference type="Pfam" id="PF07995">
    <property type="entry name" value="GSDH"/>
    <property type="match status" value="1"/>
</dbReference>
<gene>
    <name evidence="3" type="ORF">GCM10022392_24630</name>
</gene>
<dbReference type="PANTHER" id="PTHR19328">
    <property type="entry name" value="HEDGEHOG-INTERACTING PROTEIN"/>
    <property type="match status" value="1"/>
</dbReference>
<dbReference type="Gene3D" id="2.120.10.30">
    <property type="entry name" value="TolB, C-terminal domain"/>
    <property type="match status" value="1"/>
</dbReference>
<reference evidence="4" key="1">
    <citation type="journal article" date="2019" name="Int. J. Syst. Evol. Microbiol.">
        <title>The Global Catalogue of Microorganisms (GCM) 10K type strain sequencing project: providing services to taxonomists for standard genome sequencing and annotation.</title>
        <authorList>
            <consortium name="The Broad Institute Genomics Platform"/>
            <consortium name="The Broad Institute Genome Sequencing Center for Infectious Disease"/>
            <person name="Wu L."/>
            <person name="Ma J."/>
        </authorList>
    </citation>
    <scope>NUCLEOTIDE SEQUENCE [LARGE SCALE GENOMIC DNA]</scope>
    <source>
        <strain evidence="4">JCM 17085</strain>
    </source>
</reference>
<dbReference type="InterPro" id="IPR012938">
    <property type="entry name" value="Glc/Sorbosone_DH"/>
</dbReference>
<dbReference type="InterPro" id="IPR011042">
    <property type="entry name" value="6-blade_b-propeller_TolB-like"/>
</dbReference>
<evidence type="ECO:0000259" key="2">
    <source>
        <dbReference type="Pfam" id="PF07995"/>
    </source>
</evidence>
<evidence type="ECO:0000256" key="1">
    <source>
        <dbReference type="SAM" id="MobiDB-lite"/>
    </source>
</evidence>
<name>A0ABP7WXJ5_9SPHI</name>
<evidence type="ECO:0000313" key="3">
    <source>
        <dbReference type="EMBL" id="GAA4099448.1"/>
    </source>
</evidence>